<name>A0ABQ5EUI7_9ASTR</name>
<gene>
    <name evidence="1" type="ORF">Tco_0989542</name>
</gene>
<dbReference type="EMBL" id="BQNB010016676">
    <property type="protein sequence ID" value="GJT54488.1"/>
    <property type="molecule type" value="Genomic_DNA"/>
</dbReference>
<proteinExistence type="predicted"/>
<protein>
    <submittedName>
        <fullName evidence="1">Uncharacterized protein</fullName>
    </submittedName>
</protein>
<evidence type="ECO:0000313" key="2">
    <source>
        <dbReference type="Proteomes" id="UP001151760"/>
    </source>
</evidence>
<keyword evidence="2" id="KW-1185">Reference proteome</keyword>
<dbReference type="Proteomes" id="UP001151760">
    <property type="component" value="Unassembled WGS sequence"/>
</dbReference>
<organism evidence="1 2">
    <name type="scientific">Tanacetum coccineum</name>
    <dbReference type="NCBI Taxonomy" id="301880"/>
    <lineage>
        <taxon>Eukaryota</taxon>
        <taxon>Viridiplantae</taxon>
        <taxon>Streptophyta</taxon>
        <taxon>Embryophyta</taxon>
        <taxon>Tracheophyta</taxon>
        <taxon>Spermatophyta</taxon>
        <taxon>Magnoliopsida</taxon>
        <taxon>eudicotyledons</taxon>
        <taxon>Gunneridae</taxon>
        <taxon>Pentapetalae</taxon>
        <taxon>asterids</taxon>
        <taxon>campanulids</taxon>
        <taxon>Asterales</taxon>
        <taxon>Asteraceae</taxon>
        <taxon>Asteroideae</taxon>
        <taxon>Anthemideae</taxon>
        <taxon>Anthemidinae</taxon>
        <taxon>Tanacetum</taxon>
    </lineage>
</organism>
<sequence length="92" mass="10476">MESQVNERQSENRGKGLIQYYTIYAEEQWLRVRESAPANLITWIALQAVLVYHVGPTGWTKLSGDDVGELHYSYYPVEPAVVEQEMTEAVTA</sequence>
<comment type="caution">
    <text evidence="1">The sequence shown here is derived from an EMBL/GenBank/DDBJ whole genome shotgun (WGS) entry which is preliminary data.</text>
</comment>
<accession>A0ABQ5EUI7</accession>
<reference evidence="1" key="1">
    <citation type="journal article" date="2022" name="Int. J. Mol. Sci.">
        <title>Draft Genome of Tanacetum Coccineum: Genomic Comparison of Closely Related Tanacetum-Family Plants.</title>
        <authorList>
            <person name="Yamashiro T."/>
            <person name="Shiraishi A."/>
            <person name="Nakayama K."/>
            <person name="Satake H."/>
        </authorList>
    </citation>
    <scope>NUCLEOTIDE SEQUENCE</scope>
</reference>
<evidence type="ECO:0000313" key="1">
    <source>
        <dbReference type="EMBL" id="GJT54488.1"/>
    </source>
</evidence>
<reference evidence="1" key="2">
    <citation type="submission" date="2022-01" db="EMBL/GenBank/DDBJ databases">
        <authorList>
            <person name="Yamashiro T."/>
            <person name="Shiraishi A."/>
            <person name="Satake H."/>
            <person name="Nakayama K."/>
        </authorList>
    </citation>
    <scope>NUCLEOTIDE SEQUENCE</scope>
</reference>